<feature type="transmembrane region" description="Helical" evidence="7">
    <location>
        <begin position="300"/>
        <end position="316"/>
    </location>
</feature>
<dbReference type="CDD" id="cd06171">
    <property type="entry name" value="Sigma70_r4"/>
    <property type="match status" value="1"/>
</dbReference>
<dbReference type="InterPro" id="IPR013325">
    <property type="entry name" value="RNA_pol_sigma_r2"/>
</dbReference>
<feature type="transmembrane region" description="Helical" evidence="7">
    <location>
        <begin position="337"/>
        <end position="359"/>
    </location>
</feature>
<dbReference type="GO" id="GO:0006352">
    <property type="term" value="P:DNA-templated transcription initiation"/>
    <property type="evidence" value="ECO:0007669"/>
    <property type="project" value="InterPro"/>
</dbReference>
<evidence type="ECO:0000313" key="10">
    <source>
        <dbReference type="EMBL" id="BDX08437.1"/>
    </source>
</evidence>
<evidence type="ECO:0000313" key="11">
    <source>
        <dbReference type="Proteomes" id="UP001333710"/>
    </source>
</evidence>
<evidence type="ECO:0000259" key="8">
    <source>
        <dbReference type="Pfam" id="PF04542"/>
    </source>
</evidence>
<organism evidence="10 11">
    <name type="scientific">Planctobacterium marinum</name>
    <dbReference type="NCBI Taxonomy" id="1631968"/>
    <lineage>
        <taxon>Bacteria</taxon>
        <taxon>Pseudomonadati</taxon>
        <taxon>Pseudomonadota</taxon>
        <taxon>Gammaproteobacteria</taxon>
        <taxon>Alteromonadales</taxon>
        <taxon>Alteromonadaceae</taxon>
        <taxon>Planctobacterium</taxon>
    </lineage>
</organism>
<dbReference type="InterPro" id="IPR036259">
    <property type="entry name" value="MFS_trans_sf"/>
</dbReference>
<dbReference type="GO" id="GO:0016987">
    <property type="term" value="F:sigma factor activity"/>
    <property type="evidence" value="ECO:0007669"/>
    <property type="project" value="UniProtKB-KW"/>
</dbReference>
<dbReference type="SUPFAM" id="SSF88946">
    <property type="entry name" value="Sigma2 domain of RNA polymerase sigma factors"/>
    <property type="match status" value="1"/>
</dbReference>
<keyword evidence="7" id="KW-1133">Transmembrane helix</keyword>
<dbReference type="KEGG" id="pmaw:MACH26_39580"/>
<evidence type="ECO:0000256" key="2">
    <source>
        <dbReference type="ARBA" id="ARBA00023015"/>
    </source>
</evidence>
<dbReference type="RefSeq" id="WP_338294506.1">
    <property type="nucleotide sequence ID" value="NZ_AP027272.1"/>
</dbReference>
<evidence type="ECO:0000256" key="1">
    <source>
        <dbReference type="ARBA" id="ARBA00010641"/>
    </source>
</evidence>
<keyword evidence="7" id="KW-0812">Transmembrane</keyword>
<dbReference type="Pfam" id="PF08281">
    <property type="entry name" value="Sigma70_r4_2"/>
    <property type="match status" value="1"/>
</dbReference>
<dbReference type="Proteomes" id="UP001333710">
    <property type="component" value="Chromosome"/>
</dbReference>
<keyword evidence="2 6" id="KW-0805">Transcription regulation</keyword>
<accession>A0AA48HRS9</accession>
<dbReference type="InterPro" id="IPR013324">
    <property type="entry name" value="RNA_pol_sigma_r3/r4-like"/>
</dbReference>
<evidence type="ECO:0000259" key="9">
    <source>
        <dbReference type="Pfam" id="PF08281"/>
    </source>
</evidence>
<dbReference type="PANTHER" id="PTHR43133">
    <property type="entry name" value="RNA POLYMERASE ECF-TYPE SIGMA FACTO"/>
    <property type="match status" value="1"/>
</dbReference>
<proteinExistence type="inferred from homology"/>
<evidence type="ECO:0000256" key="4">
    <source>
        <dbReference type="ARBA" id="ARBA00023125"/>
    </source>
</evidence>
<comment type="similarity">
    <text evidence="1 6">Belongs to the sigma-70 factor family. ECF subfamily.</text>
</comment>
<dbReference type="Pfam" id="PF04542">
    <property type="entry name" value="Sigma70_r2"/>
    <property type="match status" value="1"/>
</dbReference>
<feature type="domain" description="RNA polymerase sigma factor 70 region 4 type 2" evidence="9">
    <location>
        <begin position="128"/>
        <end position="177"/>
    </location>
</feature>
<evidence type="ECO:0000256" key="5">
    <source>
        <dbReference type="ARBA" id="ARBA00023163"/>
    </source>
</evidence>
<feature type="domain" description="RNA polymerase sigma-70 region 2" evidence="8">
    <location>
        <begin position="27"/>
        <end position="93"/>
    </location>
</feature>
<sequence length="366" mass="40250">MTELAQQQLFDNVLKAQQGDVSAFSTLVAQTQNLVTSTALAVVHDVQASEDIAQNTFVAVWQQLQELKSPDSFLPWIRQITRNKAKNYLRDNKVTRHELHAELDDDVVNAQQQETDLNRIEAEQINRLVMNVVSELPAESRDILILYYREQQNSGQVARLLDLSEANVRQKLSRIRNEVKKELLESVGEYLFSTIPTVGFTTMVTSAITTSMPAAAASVASSSASQASGVMKLLALGGGALLGGLLAIVAIFFAAWLSQRNLSDEQQKQLIKKHARGQAIWVLLCSVLFAAAYLVDDGWLAPVLVYSALIIGLWWQQRSLMTLIKDKVIQCHSQSAVSGWMGLILGAGVGFIAMLIGLVNSGRLVF</sequence>
<feature type="transmembrane region" description="Helical" evidence="7">
    <location>
        <begin position="278"/>
        <end position="294"/>
    </location>
</feature>
<keyword evidence="3 6" id="KW-0731">Sigma factor</keyword>
<dbReference type="PROSITE" id="PS01063">
    <property type="entry name" value="SIGMA70_ECF"/>
    <property type="match status" value="1"/>
</dbReference>
<keyword evidence="7" id="KW-0472">Membrane</keyword>
<evidence type="ECO:0000256" key="7">
    <source>
        <dbReference type="SAM" id="Phobius"/>
    </source>
</evidence>
<name>A0AA48HRS9_9ALTE</name>
<dbReference type="InterPro" id="IPR036388">
    <property type="entry name" value="WH-like_DNA-bd_sf"/>
</dbReference>
<dbReference type="GO" id="GO:0003677">
    <property type="term" value="F:DNA binding"/>
    <property type="evidence" value="ECO:0007669"/>
    <property type="project" value="UniProtKB-KW"/>
</dbReference>
<evidence type="ECO:0000256" key="3">
    <source>
        <dbReference type="ARBA" id="ARBA00023082"/>
    </source>
</evidence>
<keyword evidence="11" id="KW-1185">Reference proteome</keyword>
<reference evidence="10" key="1">
    <citation type="submission" date="2023-01" db="EMBL/GenBank/DDBJ databases">
        <title>Complete genome sequence of Planctobacterium marinum strain Dej080120_11.</title>
        <authorList>
            <person name="Ueki S."/>
            <person name="Maruyama F."/>
        </authorList>
    </citation>
    <scope>NUCLEOTIDE SEQUENCE</scope>
    <source>
        <strain evidence="10">Dej080120_11</strain>
    </source>
</reference>
<dbReference type="Gene3D" id="1.10.1740.10">
    <property type="match status" value="1"/>
</dbReference>
<protein>
    <recommendedName>
        <fullName evidence="6">RNA polymerase sigma factor</fullName>
    </recommendedName>
</protein>
<dbReference type="InterPro" id="IPR013249">
    <property type="entry name" value="RNA_pol_sigma70_r4_t2"/>
</dbReference>
<dbReference type="SUPFAM" id="SSF88659">
    <property type="entry name" value="Sigma3 and sigma4 domains of RNA polymerase sigma factors"/>
    <property type="match status" value="1"/>
</dbReference>
<dbReference type="PANTHER" id="PTHR43133:SF25">
    <property type="entry name" value="RNA POLYMERASE SIGMA FACTOR RFAY-RELATED"/>
    <property type="match status" value="1"/>
</dbReference>
<keyword evidence="5 6" id="KW-0804">Transcription</keyword>
<dbReference type="InterPro" id="IPR039425">
    <property type="entry name" value="RNA_pol_sigma-70-like"/>
</dbReference>
<evidence type="ECO:0000256" key="6">
    <source>
        <dbReference type="RuleBase" id="RU000716"/>
    </source>
</evidence>
<dbReference type="InterPro" id="IPR014284">
    <property type="entry name" value="RNA_pol_sigma-70_dom"/>
</dbReference>
<keyword evidence="4 6" id="KW-0238">DNA-binding</keyword>
<dbReference type="InterPro" id="IPR007627">
    <property type="entry name" value="RNA_pol_sigma70_r2"/>
</dbReference>
<dbReference type="EMBL" id="AP027272">
    <property type="protein sequence ID" value="BDX08437.1"/>
    <property type="molecule type" value="Genomic_DNA"/>
</dbReference>
<feature type="transmembrane region" description="Helical" evidence="7">
    <location>
        <begin position="233"/>
        <end position="257"/>
    </location>
</feature>
<gene>
    <name evidence="10" type="ORF">MACH26_39580</name>
</gene>
<dbReference type="Gene3D" id="1.10.10.10">
    <property type="entry name" value="Winged helix-like DNA-binding domain superfamily/Winged helix DNA-binding domain"/>
    <property type="match status" value="1"/>
</dbReference>
<dbReference type="SUPFAM" id="SSF103473">
    <property type="entry name" value="MFS general substrate transporter"/>
    <property type="match status" value="1"/>
</dbReference>
<dbReference type="NCBIfam" id="TIGR02937">
    <property type="entry name" value="sigma70-ECF"/>
    <property type="match status" value="1"/>
</dbReference>
<dbReference type="InterPro" id="IPR000838">
    <property type="entry name" value="RNA_pol_sigma70_ECF_CS"/>
</dbReference>
<dbReference type="AlphaFoldDB" id="A0AA48HRS9"/>